<dbReference type="InterPro" id="IPR002213">
    <property type="entry name" value="UDP_glucos_trans"/>
</dbReference>
<evidence type="ECO:0000256" key="2">
    <source>
        <dbReference type="ARBA" id="ARBA00022679"/>
    </source>
</evidence>
<gene>
    <name evidence="5" type="ORF">MARPO_0022s0188</name>
</gene>
<name>A0A2R6XDC2_MARPO</name>
<dbReference type="SUPFAM" id="SSF53756">
    <property type="entry name" value="UDP-Glycosyltransferase/glycogen phosphorylase"/>
    <property type="match status" value="1"/>
</dbReference>
<evidence type="ECO:0000256" key="3">
    <source>
        <dbReference type="RuleBase" id="RU003718"/>
    </source>
</evidence>
<dbReference type="InterPro" id="IPR035595">
    <property type="entry name" value="UDP_glycos_trans_CS"/>
</dbReference>
<dbReference type="FunFam" id="3.40.50.2000:FF:000056">
    <property type="entry name" value="Glycosyltransferase"/>
    <property type="match status" value="1"/>
</dbReference>
<dbReference type="EC" id="2.4.1.-" evidence="4"/>
<sequence length="459" mass="51941">MDLRTRTPHALLVPALWPGHFTPFLPIMRKLVEHNISFTICTTQKRVDELREYEADGQFGSVTTEFLAIFREDSPLLRDSEQLPEHDLQKQFQAHLDQLDSSKYTCLIADMFLGFTKELADKWDVPWYMMISTNTSFALLMLQGQAAVEGGWHPNDPVKKNRSVELRGLEIFRAGELPDGLSDDPDSYCFHAIGTRTAAGLLINTFESLEKQQLDTLRSQLQVMALDGKVPKVLPIGPLLLLPSFSQNRRRKQNSSEMDPAIQWLDSRSESSVLYICFGSYRDIPTYYIRELERGLLLVDIPFLWAQRLPPNILKADVFSPDFESRTKDRGLLVTDWVPQREILDHPSTGGFLSHCGWNSILESVLSAVPIMACPLYAEQAMNSRFIVDVLEMAVEVNRSDELTGEEVAAAAVTIMTGERGSQIRQRMLKSKNAGHEAVAEGGSSHRYFEEFLADISMR</sequence>
<dbReference type="PANTHER" id="PTHR48045">
    <property type="entry name" value="UDP-GLYCOSYLTRANSFERASE 72B1"/>
    <property type="match status" value="1"/>
</dbReference>
<keyword evidence="2 3" id="KW-0808">Transferase</keyword>
<keyword evidence="3" id="KW-0328">Glycosyltransferase</keyword>
<dbReference type="Proteomes" id="UP000244005">
    <property type="component" value="Unassembled WGS sequence"/>
</dbReference>
<proteinExistence type="inferred from homology"/>
<dbReference type="PROSITE" id="PS00375">
    <property type="entry name" value="UDPGT"/>
    <property type="match status" value="1"/>
</dbReference>
<dbReference type="Gene3D" id="3.40.50.2000">
    <property type="entry name" value="Glycogen Phosphorylase B"/>
    <property type="match status" value="2"/>
</dbReference>
<evidence type="ECO:0000256" key="4">
    <source>
        <dbReference type="RuleBase" id="RU362057"/>
    </source>
</evidence>
<dbReference type="GO" id="GO:0035251">
    <property type="term" value="F:UDP-glucosyltransferase activity"/>
    <property type="evidence" value="ECO:0000318"/>
    <property type="project" value="GO_Central"/>
</dbReference>
<dbReference type="CDD" id="cd03784">
    <property type="entry name" value="GT1_Gtf-like"/>
    <property type="match status" value="1"/>
</dbReference>
<dbReference type="Gramene" id="Mp3g03440.1">
    <property type="protein sequence ID" value="Mp3g03440.1.cds"/>
    <property type="gene ID" value="Mp3g03440"/>
</dbReference>
<evidence type="ECO:0000313" key="6">
    <source>
        <dbReference type="Proteomes" id="UP000244005"/>
    </source>
</evidence>
<dbReference type="OrthoDB" id="5835829at2759"/>
<dbReference type="EMBL" id="KZ772694">
    <property type="protein sequence ID" value="PTQ44110.1"/>
    <property type="molecule type" value="Genomic_DNA"/>
</dbReference>
<accession>A0A2R6XDC2</accession>
<comment type="similarity">
    <text evidence="1 3">Belongs to the UDP-glycosyltransferase family.</text>
</comment>
<keyword evidence="6" id="KW-1185">Reference proteome</keyword>
<dbReference type="PANTHER" id="PTHR48045:SF31">
    <property type="entry name" value="UDP-GLYCOSYLTRANSFERASE 76B1-LIKE"/>
    <property type="match status" value="1"/>
</dbReference>
<dbReference type="AlphaFoldDB" id="A0A2R6XDC2"/>
<organism evidence="5 6">
    <name type="scientific">Marchantia polymorpha</name>
    <name type="common">Common liverwort</name>
    <name type="synonym">Marchantia aquatica</name>
    <dbReference type="NCBI Taxonomy" id="3197"/>
    <lineage>
        <taxon>Eukaryota</taxon>
        <taxon>Viridiplantae</taxon>
        <taxon>Streptophyta</taxon>
        <taxon>Embryophyta</taxon>
        <taxon>Marchantiophyta</taxon>
        <taxon>Marchantiopsida</taxon>
        <taxon>Marchantiidae</taxon>
        <taxon>Marchantiales</taxon>
        <taxon>Marchantiaceae</taxon>
        <taxon>Marchantia</taxon>
    </lineage>
</organism>
<dbReference type="Pfam" id="PF00201">
    <property type="entry name" value="UDPGT"/>
    <property type="match status" value="1"/>
</dbReference>
<evidence type="ECO:0000313" key="5">
    <source>
        <dbReference type="EMBL" id="PTQ44110.1"/>
    </source>
</evidence>
<dbReference type="OMA" id="ISFTICT"/>
<reference evidence="6" key="1">
    <citation type="journal article" date="2017" name="Cell">
        <title>Insights into land plant evolution garnered from the Marchantia polymorpha genome.</title>
        <authorList>
            <person name="Bowman J.L."/>
            <person name="Kohchi T."/>
            <person name="Yamato K.T."/>
            <person name="Jenkins J."/>
            <person name="Shu S."/>
            <person name="Ishizaki K."/>
            <person name="Yamaoka S."/>
            <person name="Nishihama R."/>
            <person name="Nakamura Y."/>
            <person name="Berger F."/>
            <person name="Adam C."/>
            <person name="Aki S.S."/>
            <person name="Althoff F."/>
            <person name="Araki T."/>
            <person name="Arteaga-Vazquez M.A."/>
            <person name="Balasubrmanian S."/>
            <person name="Barry K."/>
            <person name="Bauer D."/>
            <person name="Boehm C.R."/>
            <person name="Briginshaw L."/>
            <person name="Caballero-Perez J."/>
            <person name="Catarino B."/>
            <person name="Chen F."/>
            <person name="Chiyoda S."/>
            <person name="Chovatia M."/>
            <person name="Davies K.M."/>
            <person name="Delmans M."/>
            <person name="Demura T."/>
            <person name="Dierschke T."/>
            <person name="Dolan L."/>
            <person name="Dorantes-Acosta A.E."/>
            <person name="Eklund D.M."/>
            <person name="Florent S.N."/>
            <person name="Flores-Sandoval E."/>
            <person name="Fujiyama A."/>
            <person name="Fukuzawa H."/>
            <person name="Galik B."/>
            <person name="Grimanelli D."/>
            <person name="Grimwood J."/>
            <person name="Grossniklaus U."/>
            <person name="Hamada T."/>
            <person name="Haseloff J."/>
            <person name="Hetherington A.J."/>
            <person name="Higo A."/>
            <person name="Hirakawa Y."/>
            <person name="Hundley H.N."/>
            <person name="Ikeda Y."/>
            <person name="Inoue K."/>
            <person name="Inoue S.I."/>
            <person name="Ishida S."/>
            <person name="Jia Q."/>
            <person name="Kakita M."/>
            <person name="Kanazawa T."/>
            <person name="Kawai Y."/>
            <person name="Kawashima T."/>
            <person name="Kennedy M."/>
            <person name="Kinose K."/>
            <person name="Kinoshita T."/>
            <person name="Kohara Y."/>
            <person name="Koide E."/>
            <person name="Komatsu K."/>
            <person name="Kopischke S."/>
            <person name="Kubo M."/>
            <person name="Kyozuka J."/>
            <person name="Lagercrantz U."/>
            <person name="Lin S.S."/>
            <person name="Lindquist E."/>
            <person name="Lipzen A.M."/>
            <person name="Lu C.W."/>
            <person name="De Luna E."/>
            <person name="Martienssen R.A."/>
            <person name="Minamino N."/>
            <person name="Mizutani M."/>
            <person name="Mizutani M."/>
            <person name="Mochizuki N."/>
            <person name="Monte I."/>
            <person name="Mosher R."/>
            <person name="Nagasaki H."/>
            <person name="Nakagami H."/>
            <person name="Naramoto S."/>
            <person name="Nishitani K."/>
            <person name="Ohtani M."/>
            <person name="Okamoto T."/>
            <person name="Okumura M."/>
            <person name="Phillips J."/>
            <person name="Pollak B."/>
            <person name="Reinders A."/>
            <person name="Rovekamp M."/>
            <person name="Sano R."/>
            <person name="Sawa S."/>
            <person name="Schmid M.W."/>
            <person name="Shirakawa M."/>
            <person name="Solano R."/>
            <person name="Spunde A."/>
            <person name="Suetsugu N."/>
            <person name="Sugano S."/>
            <person name="Sugiyama A."/>
            <person name="Sun R."/>
            <person name="Suzuki Y."/>
            <person name="Takenaka M."/>
            <person name="Takezawa D."/>
            <person name="Tomogane H."/>
            <person name="Tsuzuki M."/>
            <person name="Ueda T."/>
            <person name="Umeda M."/>
            <person name="Ward J.M."/>
            <person name="Watanabe Y."/>
            <person name="Yazaki K."/>
            <person name="Yokoyama R."/>
            <person name="Yoshitake Y."/>
            <person name="Yotsui I."/>
            <person name="Zachgo S."/>
            <person name="Schmutz J."/>
        </authorList>
    </citation>
    <scope>NUCLEOTIDE SEQUENCE [LARGE SCALE GENOMIC DNA]</scope>
    <source>
        <strain evidence="6">Tak-1</strain>
    </source>
</reference>
<protein>
    <recommendedName>
        <fullName evidence="4">Glycosyltransferase</fullName>
        <ecNumber evidence="4">2.4.1.-</ecNumber>
    </recommendedName>
</protein>
<evidence type="ECO:0000256" key="1">
    <source>
        <dbReference type="ARBA" id="ARBA00009995"/>
    </source>
</evidence>